<feature type="domain" description="HTH lysR-type" evidence="5">
    <location>
        <begin position="1"/>
        <end position="58"/>
    </location>
</feature>
<protein>
    <submittedName>
        <fullName evidence="6">LysR family transcriptional regulator</fullName>
    </submittedName>
</protein>
<evidence type="ECO:0000256" key="4">
    <source>
        <dbReference type="ARBA" id="ARBA00023163"/>
    </source>
</evidence>
<dbReference type="CDD" id="cd05466">
    <property type="entry name" value="PBP2_LTTR_substrate"/>
    <property type="match status" value="1"/>
</dbReference>
<dbReference type="InterPro" id="IPR036388">
    <property type="entry name" value="WH-like_DNA-bd_sf"/>
</dbReference>
<reference evidence="6 7" key="1">
    <citation type="journal article" date="2013" name="Genome Announc.">
        <title>Genome Sequence of Sporolactobacillus laevolacticus DSM442, an Efficient Polymer-Grade D-Lactate Producer from Agricultural Waste Cottonseed as a Nitrogen Source.</title>
        <authorList>
            <person name="Wang H."/>
            <person name="Wang L."/>
            <person name="Ju J."/>
            <person name="Yu B."/>
            <person name="Ma Y."/>
        </authorList>
    </citation>
    <scope>NUCLEOTIDE SEQUENCE [LARGE SCALE GENOMIC DNA]</scope>
    <source>
        <strain evidence="6 7">DSM 442</strain>
    </source>
</reference>
<dbReference type="PRINTS" id="PR00039">
    <property type="entry name" value="HTHLYSR"/>
</dbReference>
<sequence>MEFKQLVTFQRAAEQLNFTRTAEQLNFAQSSVTAHIKALEDEFGVPLFDRLGKTLVLTEAGRKLQRYTNRILALTSEAQRAIAVDKEPTGTLVIGAIESLCTYRLPPVLSAFKRQCPKVQFQFSPGVSDKDILDQLIKGKLDAAVLMDACASPDLFMIESLREESSCIVASPEHLLSMKDWVSPEDLYQESLLLTEKDCSYRRKFDAVFSSRGLRTEHIFEFASVEAIKQCVMAGLGVAVLPEMTVKKEISEGSIKPLPWTGNQITVHSQLVWPKDKWVSPALSVFLELTQQYLKEE</sequence>
<dbReference type="Gene3D" id="1.10.10.10">
    <property type="entry name" value="Winged helix-like DNA-binding domain superfamily/Winged helix DNA-binding domain"/>
    <property type="match status" value="1"/>
</dbReference>
<dbReference type="Pfam" id="PF00126">
    <property type="entry name" value="HTH_1"/>
    <property type="match status" value="1"/>
</dbReference>
<dbReference type="Pfam" id="PF03466">
    <property type="entry name" value="LysR_substrate"/>
    <property type="match status" value="1"/>
</dbReference>
<dbReference type="SUPFAM" id="SSF53850">
    <property type="entry name" value="Periplasmic binding protein-like II"/>
    <property type="match status" value="1"/>
</dbReference>
<keyword evidence="7" id="KW-1185">Reference proteome</keyword>
<organism evidence="6 7">
    <name type="scientific">Sporolactobacillus laevolacticus DSM 442</name>
    <dbReference type="NCBI Taxonomy" id="1395513"/>
    <lineage>
        <taxon>Bacteria</taxon>
        <taxon>Bacillati</taxon>
        <taxon>Bacillota</taxon>
        <taxon>Bacilli</taxon>
        <taxon>Bacillales</taxon>
        <taxon>Sporolactobacillaceae</taxon>
        <taxon>Sporolactobacillus</taxon>
    </lineage>
</organism>
<dbReference type="FunFam" id="1.10.10.10:FF:000001">
    <property type="entry name" value="LysR family transcriptional regulator"/>
    <property type="match status" value="1"/>
</dbReference>
<accession>V6J098</accession>
<dbReference type="eggNOG" id="COG0583">
    <property type="taxonomic scope" value="Bacteria"/>
</dbReference>
<dbReference type="EMBL" id="AWTC01000001">
    <property type="protein sequence ID" value="EST13247.1"/>
    <property type="molecule type" value="Genomic_DNA"/>
</dbReference>
<evidence type="ECO:0000256" key="3">
    <source>
        <dbReference type="ARBA" id="ARBA00023125"/>
    </source>
</evidence>
<evidence type="ECO:0000259" key="5">
    <source>
        <dbReference type="PROSITE" id="PS50931"/>
    </source>
</evidence>
<dbReference type="GO" id="GO:0003700">
    <property type="term" value="F:DNA-binding transcription factor activity"/>
    <property type="evidence" value="ECO:0007669"/>
    <property type="project" value="InterPro"/>
</dbReference>
<dbReference type="AlphaFoldDB" id="V6J098"/>
<proteinExistence type="inferred from homology"/>
<dbReference type="SUPFAM" id="SSF46785">
    <property type="entry name" value="Winged helix' DNA-binding domain"/>
    <property type="match status" value="1"/>
</dbReference>
<dbReference type="GO" id="GO:0000976">
    <property type="term" value="F:transcription cis-regulatory region binding"/>
    <property type="evidence" value="ECO:0007669"/>
    <property type="project" value="TreeGrafter"/>
</dbReference>
<gene>
    <name evidence="6" type="ORF">P343_00035</name>
</gene>
<dbReference type="RefSeq" id="WP_023508338.1">
    <property type="nucleotide sequence ID" value="NZ_AWTC01000001.1"/>
</dbReference>
<name>V6J098_9BACL</name>
<keyword evidence="3" id="KW-0238">DNA-binding</keyword>
<dbReference type="PANTHER" id="PTHR30126:SF100">
    <property type="entry name" value="LYSR-FAMILY TRANSCRIPTIONAL REGULATOR"/>
    <property type="match status" value="1"/>
</dbReference>
<evidence type="ECO:0000256" key="1">
    <source>
        <dbReference type="ARBA" id="ARBA00009437"/>
    </source>
</evidence>
<comment type="caution">
    <text evidence="6">The sequence shown here is derived from an EMBL/GenBank/DDBJ whole genome shotgun (WGS) entry which is preliminary data.</text>
</comment>
<evidence type="ECO:0000313" key="7">
    <source>
        <dbReference type="Proteomes" id="UP000018296"/>
    </source>
</evidence>
<keyword evidence="4" id="KW-0804">Transcription</keyword>
<dbReference type="PANTHER" id="PTHR30126">
    <property type="entry name" value="HTH-TYPE TRANSCRIPTIONAL REGULATOR"/>
    <property type="match status" value="1"/>
</dbReference>
<dbReference type="PATRIC" id="fig|1395513.3.peg.6"/>
<dbReference type="Proteomes" id="UP000018296">
    <property type="component" value="Unassembled WGS sequence"/>
</dbReference>
<dbReference type="PROSITE" id="PS50931">
    <property type="entry name" value="HTH_LYSR"/>
    <property type="match status" value="1"/>
</dbReference>
<dbReference type="Gene3D" id="3.40.190.290">
    <property type="match status" value="1"/>
</dbReference>
<comment type="similarity">
    <text evidence="1">Belongs to the LysR transcriptional regulatory family.</text>
</comment>
<dbReference type="InterPro" id="IPR036390">
    <property type="entry name" value="WH_DNA-bd_sf"/>
</dbReference>
<dbReference type="InterPro" id="IPR005119">
    <property type="entry name" value="LysR_subst-bd"/>
</dbReference>
<keyword evidence="2" id="KW-0805">Transcription regulation</keyword>
<dbReference type="InterPro" id="IPR000847">
    <property type="entry name" value="LysR_HTH_N"/>
</dbReference>
<evidence type="ECO:0000256" key="2">
    <source>
        <dbReference type="ARBA" id="ARBA00023015"/>
    </source>
</evidence>
<evidence type="ECO:0000313" key="6">
    <source>
        <dbReference type="EMBL" id="EST13247.1"/>
    </source>
</evidence>
<dbReference type="OrthoDB" id="9803735at2"/>
<dbReference type="STRING" id="1395513.P343_00035"/>